<evidence type="ECO:0000256" key="1">
    <source>
        <dbReference type="SAM" id="Phobius"/>
    </source>
</evidence>
<dbReference type="AlphaFoldDB" id="A0A809RTK1"/>
<dbReference type="RefSeq" id="WP_161552913.1">
    <property type="nucleotide sequence ID" value="NZ_AP022325.1"/>
</dbReference>
<sequence length="179" mass="21000">MKRNHLKPIQLYEKIVKQTRIKKWVYGVFYYLLNSVSIFTALYISYIALQFLAGNNKNFPGGANAYPGNNPYFSPFFNDSTNYILLTTIINSAVSLISGVISFFVINTRFLFYKRKYNILVFEKTIYMSKLYIYNGTHEQNQFMLYKRALQILETDRYKSSVLLNVNVDLNKGENNEKK</sequence>
<accession>A0A809RTK1</accession>
<gene>
    <name evidence="2" type="ORF">JPM2_0740</name>
</gene>
<keyword evidence="1" id="KW-0472">Membrane</keyword>
<protein>
    <recommendedName>
        <fullName evidence="4">DUF4231 domain-containing protein</fullName>
    </recommendedName>
</protein>
<dbReference type="KEGG" id="mfel:JPM2_0740"/>
<feature type="transmembrane region" description="Helical" evidence="1">
    <location>
        <begin position="24"/>
        <end position="49"/>
    </location>
</feature>
<dbReference type="Proteomes" id="UP000464317">
    <property type="component" value="Chromosome"/>
</dbReference>
<keyword evidence="1" id="KW-1133">Transmembrane helix</keyword>
<keyword evidence="3" id="KW-1185">Reference proteome</keyword>
<organism evidence="2 3">
    <name type="scientific">Mycoplasmopsis felis</name>
    <dbReference type="NCBI Taxonomy" id="33923"/>
    <lineage>
        <taxon>Bacteria</taxon>
        <taxon>Bacillati</taxon>
        <taxon>Mycoplasmatota</taxon>
        <taxon>Mycoplasmoidales</taxon>
        <taxon>Metamycoplasmataceae</taxon>
        <taxon>Mycoplasmopsis</taxon>
    </lineage>
</organism>
<evidence type="ECO:0000313" key="2">
    <source>
        <dbReference type="EMBL" id="BBU47381.1"/>
    </source>
</evidence>
<feature type="transmembrane region" description="Helical" evidence="1">
    <location>
        <begin position="83"/>
        <end position="106"/>
    </location>
</feature>
<evidence type="ECO:0000313" key="3">
    <source>
        <dbReference type="Proteomes" id="UP000464317"/>
    </source>
</evidence>
<reference evidence="2 3" key="1">
    <citation type="submission" date="2020-01" db="EMBL/GenBank/DDBJ databases">
        <title>Complete genome sequence of Mycoplasma felis strain Myco-2.</title>
        <authorList>
            <person name="Kinoshita Y."/>
            <person name="Niwa H."/>
            <person name="Uchida-Fujii E."/>
            <person name="Nukada T."/>
        </authorList>
    </citation>
    <scope>NUCLEOTIDE SEQUENCE [LARGE SCALE GENOMIC DNA]</scope>
    <source>
        <strain evidence="2 3">Myco-2</strain>
    </source>
</reference>
<dbReference type="EMBL" id="AP022325">
    <property type="protein sequence ID" value="BBU47381.1"/>
    <property type="molecule type" value="Genomic_DNA"/>
</dbReference>
<evidence type="ECO:0008006" key="4">
    <source>
        <dbReference type="Google" id="ProtNLM"/>
    </source>
</evidence>
<keyword evidence="1" id="KW-0812">Transmembrane</keyword>
<name>A0A809RTK1_9BACT</name>
<proteinExistence type="predicted"/>